<name>A0AC34RKR7_9BILA</name>
<protein>
    <submittedName>
        <fullName evidence="2">Uncharacterized protein</fullName>
    </submittedName>
</protein>
<reference evidence="2" key="1">
    <citation type="submission" date="2022-11" db="UniProtKB">
        <authorList>
            <consortium name="WormBaseParasite"/>
        </authorList>
    </citation>
    <scope>IDENTIFICATION</scope>
</reference>
<evidence type="ECO:0000313" key="2">
    <source>
        <dbReference type="WBParaSite" id="JU765_v2.g7879.t2"/>
    </source>
</evidence>
<accession>A0AC34RKR7</accession>
<sequence>MDDSSDRSAPTYQVQETKSGKLVNRNLKIETKSGKLVNRNLKIVWPEVASKKLRDGYVVCDPIGAVNPPPTVAANTVASPSAFRDGRRFIGPATLAEVNERLRQQDFLIFYPIPDISIDELRVEVPLLMAYRSHANKIYYLPIRKERHLWYVILPFGRHIGFTSMSQLIQHYLVYGFFDKETNQIEIFPLNLLEGPAQT</sequence>
<dbReference type="WBParaSite" id="JU765_v2.g7879.t2">
    <property type="protein sequence ID" value="JU765_v2.g7879.t2"/>
    <property type="gene ID" value="JU765_v2.g7879"/>
</dbReference>
<proteinExistence type="predicted"/>
<organism evidence="1 2">
    <name type="scientific">Panagrolaimus sp. JU765</name>
    <dbReference type="NCBI Taxonomy" id="591449"/>
    <lineage>
        <taxon>Eukaryota</taxon>
        <taxon>Metazoa</taxon>
        <taxon>Ecdysozoa</taxon>
        <taxon>Nematoda</taxon>
        <taxon>Chromadorea</taxon>
        <taxon>Rhabditida</taxon>
        <taxon>Tylenchina</taxon>
        <taxon>Panagrolaimomorpha</taxon>
        <taxon>Panagrolaimoidea</taxon>
        <taxon>Panagrolaimidae</taxon>
        <taxon>Panagrolaimus</taxon>
    </lineage>
</organism>
<evidence type="ECO:0000313" key="1">
    <source>
        <dbReference type="Proteomes" id="UP000887576"/>
    </source>
</evidence>
<dbReference type="Proteomes" id="UP000887576">
    <property type="component" value="Unplaced"/>
</dbReference>